<gene>
    <name evidence="2" type="ORF">RI129_006634</name>
</gene>
<comment type="caution">
    <text evidence="2">The sequence shown here is derived from an EMBL/GenBank/DDBJ whole genome shotgun (WGS) entry which is preliminary data.</text>
</comment>
<keyword evidence="3" id="KW-1185">Reference proteome</keyword>
<reference evidence="2 3" key="1">
    <citation type="journal article" date="2024" name="Insects">
        <title>An Improved Chromosome-Level Genome Assembly of the Firefly Pyrocoelia pectoralis.</title>
        <authorList>
            <person name="Fu X."/>
            <person name="Meyer-Rochow V.B."/>
            <person name="Ballantyne L."/>
            <person name="Zhu X."/>
        </authorList>
    </citation>
    <scope>NUCLEOTIDE SEQUENCE [LARGE SCALE GENOMIC DNA]</scope>
    <source>
        <strain evidence="2">XCY_ONT2</strain>
    </source>
</reference>
<evidence type="ECO:0000313" key="2">
    <source>
        <dbReference type="EMBL" id="KAK5645334.1"/>
    </source>
</evidence>
<protein>
    <recommendedName>
        <fullName evidence="1">DUF4729 domain-containing protein</fullName>
    </recommendedName>
</protein>
<proteinExistence type="predicted"/>
<evidence type="ECO:0000259" key="1">
    <source>
        <dbReference type="Pfam" id="PF15866"/>
    </source>
</evidence>
<evidence type="ECO:0000313" key="3">
    <source>
        <dbReference type="Proteomes" id="UP001329430"/>
    </source>
</evidence>
<sequence>MNTDLVKVTSSEHWLTMMMCSECEKLPDDSLMYKCDMGHYLCKNCFSALKERGNRLRPKCGRCHSLDLTKHAISADFLRKLRIKPGIGRSRRYDHGYWPLSIETYDKSVPKKDITIEKLFQLNRFQIKQLFGLRNKHRPALTWRHKFERGDTVVDLRRKCPSNSVIVKNSFSVCSLSRKPIICPHGHCRKMVTISSFAQHFKYDHPDITCHRCARGEELYLHHDVKDIEYNFTQCAAIVDVADVDQIDTFWLMITGSPEQEEYKAYVIYWLLTNATSHPNCAIELSSHLQNISYSTFCPVARIYDNFQPLEIAQTLYCLHIPYSSMCNILSEGPALHLRITVY</sequence>
<dbReference type="AlphaFoldDB" id="A0AAN7VKD0"/>
<name>A0AAN7VKD0_9COLE</name>
<organism evidence="2 3">
    <name type="scientific">Pyrocoelia pectoralis</name>
    <dbReference type="NCBI Taxonomy" id="417401"/>
    <lineage>
        <taxon>Eukaryota</taxon>
        <taxon>Metazoa</taxon>
        <taxon>Ecdysozoa</taxon>
        <taxon>Arthropoda</taxon>
        <taxon>Hexapoda</taxon>
        <taxon>Insecta</taxon>
        <taxon>Pterygota</taxon>
        <taxon>Neoptera</taxon>
        <taxon>Endopterygota</taxon>
        <taxon>Coleoptera</taxon>
        <taxon>Polyphaga</taxon>
        <taxon>Elateriformia</taxon>
        <taxon>Elateroidea</taxon>
        <taxon>Lampyridae</taxon>
        <taxon>Lampyrinae</taxon>
        <taxon>Pyrocoelia</taxon>
    </lineage>
</organism>
<dbReference type="Proteomes" id="UP001329430">
    <property type="component" value="Chromosome 4"/>
</dbReference>
<dbReference type="EMBL" id="JAVRBK010000004">
    <property type="protein sequence ID" value="KAK5645334.1"/>
    <property type="molecule type" value="Genomic_DNA"/>
</dbReference>
<dbReference type="InterPro" id="IPR031732">
    <property type="entry name" value="DUF4729"/>
</dbReference>
<accession>A0AAN7VKD0</accession>
<dbReference type="Pfam" id="PF15866">
    <property type="entry name" value="DUF4729"/>
    <property type="match status" value="1"/>
</dbReference>
<feature type="domain" description="DUF4729" evidence="1">
    <location>
        <begin position="183"/>
        <end position="241"/>
    </location>
</feature>